<feature type="transmembrane region" description="Helical" evidence="1">
    <location>
        <begin position="231"/>
        <end position="258"/>
    </location>
</feature>
<protein>
    <recommendedName>
        <fullName evidence="3">Glycosyltransferase RgtA/B/C/D-like domain-containing protein</fullName>
    </recommendedName>
</protein>
<organism evidence="2">
    <name type="scientific">marine sediment metagenome</name>
    <dbReference type="NCBI Taxonomy" id="412755"/>
    <lineage>
        <taxon>unclassified sequences</taxon>
        <taxon>metagenomes</taxon>
        <taxon>ecological metagenomes</taxon>
    </lineage>
</organism>
<accession>X0XAG1</accession>
<feature type="non-terminal residue" evidence="2">
    <location>
        <position position="259"/>
    </location>
</feature>
<dbReference type="AlphaFoldDB" id="X0XAG1"/>
<gene>
    <name evidence="2" type="ORF">S01H1_53160</name>
</gene>
<name>X0XAG1_9ZZZZ</name>
<keyword evidence="1" id="KW-0472">Membrane</keyword>
<keyword evidence="1" id="KW-1133">Transmembrane helix</keyword>
<dbReference type="EMBL" id="BARS01034410">
    <property type="protein sequence ID" value="GAG21931.1"/>
    <property type="molecule type" value="Genomic_DNA"/>
</dbReference>
<feature type="transmembrane region" description="Helical" evidence="1">
    <location>
        <begin position="155"/>
        <end position="174"/>
    </location>
</feature>
<evidence type="ECO:0000256" key="1">
    <source>
        <dbReference type="SAM" id="Phobius"/>
    </source>
</evidence>
<feature type="transmembrane region" description="Helical" evidence="1">
    <location>
        <begin position="195"/>
        <end position="219"/>
    </location>
</feature>
<sequence>PLGLFLLNLLLGIPVDVRTTLVLILALVLMGTLAALWRTSFRVRVPHLRKPIWAVSAGGVAGLLALGMIMGFAFYTSLIPRLDYSYPLHTDEWTHFAEARTIVTEGTIPFFDPVTGEDRADPVTEETRSAPHFEVGYHLFLAEFQLLTGLPWLDMFRYLPSAVFALAALSAYIFGNRRGFGLEAALFASLVPTTVRFLGPALVVPVALGLFFVPLVLFLVSNYWASKGLPLVLLVLLSFLFIAHVPTAVFAGLIIAVYG</sequence>
<comment type="caution">
    <text evidence="2">The sequence shown here is derived from an EMBL/GenBank/DDBJ whole genome shotgun (WGS) entry which is preliminary data.</text>
</comment>
<evidence type="ECO:0008006" key="3">
    <source>
        <dbReference type="Google" id="ProtNLM"/>
    </source>
</evidence>
<feature type="non-terminal residue" evidence="2">
    <location>
        <position position="1"/>
    </location>
</feature>
<feature type="transmembrane region" description="Helical" evidence="1">
    <location>
        <begin position="52"/>
        <end position="75"/>
    </location>
</feature>
<proteinExistence type="predicted"/>
<feature type="transmembrane region" description="Helical" evidence="1">
    <location>
        <begin position="20"/>
        <end position="40"/>
    </location>
</feature>
<keyword evidence="1" id="KW-0812">Transmembrane</keyword>
<reference evidence="2" key="1">
    <citation type="journal article" date="2014" name="Front. Microbiol.">
        <title>High frequency of phylogenetically diverse reductive dehalogenase-homologous genes in deep subseafloor sedimentary metagenomes.</title>
        <authorList>
            <person name="Kawai M."/>
            <person name="Futagami T."/>
            <person name="Toyoda A."/>
            <person name="Takaki Y."/>
            <person name="Nishi S."/>
            <person name="Hori S."/>
            <person name="Arai W."/>
            <person name="Tsubouchi T."/>
            <person name="Morono Y."/>
            <person name="Uchiyama I."/>
            <person name="Ito T."/>
            <person name="Fujiyama A."/>
            <person name="Inagaki F."/>
            <person name="Takami H."/>
        </authorList>
    </citation>
    <scope>NUCLEOTIDE SEQUENCE</scope>
    <source>
        <strain evidence="2">Expedition CK06-06</strain>
    </source>
</reference>
<evidence type="ECO:0000313" key="2">
    <source>
        <dbReference type="EMBL" id="GAG21931.1"/>
    </source>
</evidence>